<dbReference type="InterPro" id="IPR036388">
    <property type="entry name" value="WH-like_DNA-bd_sf"/>
</dbReference>
<dbReference type="CDD" id="cd00090">
    <property type="entry name" value="HTH_ARSR"/>
    <property type="match status" value="1"/>
</dbReference>
<protein>
    <submittedName>
        <fullName evidence="4">Uncharacterized protein</fullName>
    </submittedName>
</protein>
<dbReference type="EMBL" id="CP025066">
    <property type="protein sequence ID" value="AUX08519.1"/>
    <property type="molecule type" value="Genomic_DNA"/>
</dbReference>
<name>A0A343THE7_9EURY</name>
<dbReference type="KEGG" id="hdf:AArcSl_0876"/>
<dbReference type="InterPro" id="IPR036390">
    <property type="entry name" value="WH_DNA-bd_sf"/>
</dbReference>
<evidence type="ECO:0000313" key="5">
    <source>
        <dbReference type="Proteomes" id="UP000263012"/>
    </source>
</evidence>
<dbReference type="Pfam" id="PF25213">
    <property type="entry name" value="HVO_A0261_N"/>
    <property type="match status" value="1"/>
</dbReference>
<dbReference type="SUPFAM" id="SSF46785">
    <property type="entry name" value="Winged helix' DNA-binding domain"/>
    <property type="match status" value="1"/>
</dbReference>
<evidence type="ECO:0000259" key="3">
    <source>
        <dbReference type="Pfam" id="PF25213"/>
    </source>
</evidence>
<sequence>MTRDKSFRERLYRRASTSPESGGPATIDDNVFHPDSRSFGRSMAAHDDVQYLAGSPVRANILAALCEEPLRPTQLTDRVDATRTTVQRILAGYLDREWVVKRGHRYTVTVTGRGVYRAYESLCADVERASELGSFASHIGPIADDLPWTALESAEVTAASDRDPFSTVQRLVELISTADADRMRAITPIVAEVFNEAAAEFIEGGGHLELTIDSGVLEASRTGFPEAVDRAVENGDVEVRVHPEPIGFGLMLCEEWACLGAYDDENNVRAVIESDSSELFDWANEQYGRYRSRTRPLAEVLEEQAVRSPDRPADERQRQDSTSSEHQR</sequence>
<feature type="domain" description="Methanogenesis regulatory protein FilR1 middle" evidence="2">
    <location>
        <begin position="164"/>
        <end position="293"/>
    </location>
</feature>
<gene>
    <name evidence="4" type="ORF">AArcSl_0876</name>
</gene>
<dbReference type="InterPro" id="IPR013561">
    <property type="entry name" value="FilR1_middle_dom"/>
</dbReference>
<feature type="region of interest" description="Disordered" evidence="1">
    <location>
        <begin position="1"/>
        <end position="27"/>
    </location>
</feature>
<dbReference type="AlphaFoldDB" id="A0A343THE7"/>
<evidence type="ECO:0000259" key="2">
    <source>
        <dbReference type="Pfam" id="PF08350"/>
    </source>
</evidence>
<dbReference type="Proteomes" id="UP000263012">
    <property type="component" value="Chromosome"/>
</dbReference>
<reference evidence="5" key="1">
    <citation type="submission" date="2017-11" db="EMBL/GenBank/DDBJ databases">
        <title>Phenotypic and genomic properties of facultatively anaerobic sulfur-reducing natronoarchaea from hypersaline soda lakes.</title>
        <authorList>
            <person name="Sorokin D.Y."/>
            <person name="Kublanov I.V."/>
            <person name="Roman P."/>
            <person name="Sinninghe Damste J.S."/>
            <person name="Golyshin P.N."/>
            <person name="Rojo D."/>
            <person name="Ciordia S."/>
            <person name="Mena M.D.C."/>
            <person name="Ferrer M."/>
            <person name="Messina E."/>
            <person name="Smedile F."/>
            <person name="La Spada G."/>
            <person name="La Cono V."/>
            <person name="Yakimov M.M."/>
        </authorList>
    </citation>
    <scope>NUCLEOTIDE SEQUENCE [LARGE SCALE GENOMIC DNA]</scope>
    <source>
        <strain evidence="5">AArc-Sl</strain>
    </source>
</reference>
<dbReference type="InterPro" id="IPR011991">
    <property type="entry name" value="ArsR-like_HTH"/>
</dbReference>
<feature type="compositionally biased region" description="Basic and acidic residues" evidence="1">
    <location>
        <begin position="1"/>
        <end position="12"/>
    </location>
</feature>
<evidence type="ECO:0000256" key="1">
    <source>
        <dbReference type="SAM" id="MobiDB-lite"/>
    </source>
</evidence>
<feature type="domain" description="HVO-A0261-like N-terminal" evidence="3">
    <location>
        <begin position="46"/>
        <end position="130"/>
    </location>
</feature>
<dbReference type="Gene3D" id="1.10.10.10">
    <property type="entry name" value="Winged helix-like DNA-binding domain superfamily/Winged helix DNA-binding domain"/>
    <property type="match status" value="1"/>
</dbReference>
<dbReference type="Pfam" id="PF08350">
    <property type="entry name" value="FilR1_middle"/>
    <property type="match status" value="1"/>
</dbReference>
<feature type="region of interest" description="Disordered" evidence="1">
    <location>
        <begin position="298"/>
        <end position="328"/>
    </location>
</feature>
<accession>A0A343THE7</accession>
<evidence type="ECO:0000313" key="4">
    <source>
        <dbReference type="EMBL" id="AUX08519.1"/>
    </source>
</evidence>
<dbReference type="InterPro" id="IPR057527">
    <property type="entry name" value="HVO_A0261-like_N"/>
</dbReference>
<keyword evidence="5" id="KW-1185">Reference proteome</keyword>
<organism evidence="4 5">
    <name type="scientific">Halalkaliarchaeum desulfuricum</name>
    <dbReference type="NCBI Taxonomy" id="2055893"/>
    <lineage>
        <taxon>Archaea</taxon>
        <taxon>Methanobacteriati</taxon>
        <taxon>Methanobacteriota</taxon>
        <taxon>Stenosarchaea group</taxon>
        <taxon>Halobacteria</taxon>
        <taxon>Halobacteriales</taxon>
        <taxon>Haloferacaceae</taxon>
        <taxon>Halalkaliarchaeum</taxon>
    </lineage>
</organism>
<proteinExistence type="predicted"/>
<feature type="compositionally biased region" description="Basic and acidic residues" evidence="1">
    <location>
        <begin position="304"/>
        <end position="328"/>
    </location>
</feature>